<protein>
    <submittedName>
        <fullName evidence="1 2">Uncharacterized protein</fullName>
    </submittedName>
</protein>
<gene>
    <name evidence="1" type="ORF">PHYPA_018924</name>
</gene>
<evidence type="ECO:0000313" key="3">
    <source>
        <dbReference type="Proteomes" id="UP000006727"/>
    </source>
</evidence>
<reference evidence="2" key="3">
    <citation type="submission" date="2020-12" db="UniProtKB">
        <authorList>
            <consortium name="EnsemblPlants"/>
        </authorList>
    </citation>
    <scope>IDENTIFICATION</scope>
</reference>
<dbReference type="EnsemblPlants" id="Pp3c14_23260V3.3">
    <property type="protein sequence ID" value="PAC:32963234.CDS.1"/>
    <property type="gene ID" value="Pp3c14_23260"/>
</dbReference>
<sequence length="55" mass="6212">MEVGTGVKVLLVELWTLELQPSSTCWVTPHSCCELGLIIYTPLMFFDLVRISKVD</sequence>
<name>A0A2K1JIZ6_PHYPA</name>
<reference evidence="1 3" key="1">
    <citation type="journal article" date="2008" name="Science">
        <title>The Physcomitrella genome reveals evolutionary insights into the conquest of land by plants.</title>
        <authorList>
            <person name="Rensing S."/>
            <person name="Lang D."/>
            <person name="Zimmer A."/>
            <person name="Terry A."/>
            <person name="Salamov A."/>
            <person name="Shapiro H."/>
            <person name="Nishiyama T."/>
            <person name="Perroud P.-F."/>
            <person name="Lindquist E."/>
            <person name="Kamisugi Y."/>
            <person name="Tanahashi T."/>
            <person name="Sakakibara K."/>
            <person name="Fujita T."/>
            <person name="Oishi K."/>
            <person name="Shin-I T."/>
            <person name="Kuroki Y."/>
            <person name="Toyoda A."/>
            <person name="Suzuki Y."/>
            <person name="Hashimoto A."/>
            <person name="Yamaguchi K."/>
            <person name="Sugano A."/>
            <person name="Kohara Y."/>
            <person name="Fujiyama A."/>
            <person name="Anterola A."/>
            <person name="Aoki S."/>
            <person name="Ashton N."/>
            <person name="Barbazuk W.B."/>
            <person name="Barker E."/>
            <person name="Bennetzen J."/>
            <person name="Bezanilla M."/>
            <person name="Blankenship R."/>
            <person name="Cho S.H."/>
            <person name="Dutcher S."/>
            <person name="Estelle M."/>
            <person name="Fawcett J.A."/>
            <person name="Gundlach H."/>
            <person name="Hanada K."/>
            <person name="Heyl A."/>
            <person name="Hicks K.A."/>
            <person name="Hugh J."/>
            <person name="Lohr M."/>
            <person name="Mayer K."/>
            <person name="Melkozernov A."/>
            <person name="Murata T."/>
            <person name="Nelson D."/>
            <person name="Pils B."/>
            <person name="Prigge M."/>
            <person name="Reiss B."/>
            <person name="Renner T."/>
            <person name="Rombauts S."/>
            <person name="Rushton P."/>
            <person name="Sanderfoot A."/>
            <person name="Schween G."/>
            <person name="Shiu S.-H."/>
            <person name="Stueber K."/>
            <person name="Theodoulou F.L."/>
            <person name="Tu H."/>
            <person name="Van de Peer Y."/>
            <person name="Verrier P.J."/>
            <person name="Waters E."/>
            <person name="Wood A."/>
            <person name="Yang L."/>
            <person name="Cove D."/>
            <person name="Cuming A."/>
            <person name="Hasebe M."/>
            <person name="Lucas S."/>
            <person name="Mishler D.B."/>
            <person name="Reski R."/>
            <person name="Grigoriev I."/>
            <person name="Quatrano R.S."/>
            <person name="Boore J.L."/>
        </authorList>
    </citation>
    <scope>NUCLEOTIDE SEQUENCE [LARGE SCALE GENOMIC DNA]</scope>
    <source>
        <strain evidence="2 3">cv. Gransden 2004</strain>
    </source>
</reference>
<dbReference type="EnsemblPlants" id="Pp3c14_23260V3.1">
    <property type="protein sequence ID" value="PAC:32963233.CDS.1"/>
    <property type="gene ID" value="Pp3c14_23260"/>
</dbReference>
<organism evidence="1">
    <name type="scientific">Physcomitrium patens</name>
    <name type="common">Spreading-leaved earth moss</name>
    <name type="synonym">Physcomitrella patens</name>
    <dbReference type="NCBI Taxonomy" id="3218"/>
    <lineage>
        <taxon>Eukaryota</taxon>
        <taxon>Viridiplantae</taxon>
        <taxon>Streptophyta</taxon>
        <taxon>Embryophyta</taxon>
        <taxon>Bryophyta</taxon>
        <taxon>Bryophytina</taxon>
        <taxon>Bryopsida</taxon>
        <taxon>Funariidae</taxon>
        <taxon>Funariales</taxon>
        <taxon>Funariaceae</taxon>
        <taxon>Physcomitrium</taxon>
    </lineage>
</organism>
<dbReference type="AlphaFoldDB" id="A0A2K1JIZ6"/>
<evidence type="ECO:0000313" key="1">
    <source>
        <dbReference type="EMBL" id="PNR41521.1"/>
    </source>
</evidence>
<keyword evidence="3" id="KW-1185">Reference proteome</keyword>
<evidence type="ECO:0000313" key="2">
    <source>
        <dbReference type="EnsemblPlants" id="PAC:32963233.CDS.1"/>
    </source>
</evidence>
<dbReference type="Gramene" id="Pp3c14_23260V3.3">
    <property type="protein sequence ID" value="PAC:32963234.CDS.1"/>
    <property type="gene ID" value="Pp3c14_23260"/>
</dbReference>
<reference evidence="1 3" key="2">
    <citation type="journal article" date="2018" name="Plant J.">
        <title>The Physcomitrella patens chromosome-scale assembly reveals moss genome structure and evolution.</title>
        <authorList>
            <person name="Lang D."/>
            <person name="Ullrich K.K."/>
            <person name="Murat F."/>
            <person name="Fuchs J."/>
            <person name="Jenkins J."/>
            <person name="Haas F.B."/>
            <person name="Piednoel M."/>
            <person name="Gundlach H."/>
            <person name="Van Bel M."/>
            <person name="Meyberg R."/>
            <person name="Vives C."/>
            <person name="Morata J."/>
            <person name="Symeonidi A."/>
            <person name="Hiss M."/>
            <person name="Muchero W."/>
            <person name="Kamisugi Y."/>
            <person name="Saleh O."/>
            <person name="Blanc G."/>
            <person name="Decker E.L."/>
            <person name="van Gessel N."/>
            <person name="Grimwood J."/>
            <person name="Hayes R.D."/>
            <person name="Graham S.W."/>
            <person name="Gunter L.E."/>
            <person name="McDaniel S.F."/>
            <person name="Hoernstein S.N.W."/>
            <person name="Larsson A."/>
            <person name="Li F.W."/>
            <person name="Perroud P.F."/>
            <person name="Phillips J."/>
            <person name="Ranjan P."/>
            <person name="Rokshar D.S."/>
            <person name="Rothfels C.J."/>
            <person name="Schneider L."/>
            <person name="Shu S."/>
            <person name="Stevenson D.W."/>
            <person name="Thummler F."/>
            <person name="Tillich M."/>
            <person name="Villarreal Aguilar J.C."/>
            <person name="Widiez T."/>
            <person name="Wong G.K."/>
            <person name="Wymore A."/>
            <person name="Zhang Y."/>
            <person name="Zimmer A.D."/>
            <person name="Quatrano R.S."/>
            <person name="Mayer K.F.X."/>
            <person name="Goodstein D."/>
            <person name="Casacuberta J.M."/>
            <person name="Vandepoele K."/>
            <person name="Reski R."/>
            <person name="Cuming A.C."/>
            <person name="Tuskan G.A."/>
            <person name="Maumus F."/>
            <person name="Salse J."/>
            <person name="Schmutz J."/>
            <person name="Rensing S.A."/>
        </authorList>
    </citation>
    <scope>NUCLEOTIDE SEQUENCE [LARGE SCALE GENOMIC DNA]</scope>
    <source>
        <strain evidence="2 3">cv. Gransden 2004</strain>
    </source>
</reference>
<dbReference type="Proteomes" id="UP000006727">
    <property type="component" value="Chromosome 14"/>
</dbReference>
<proteinExistence type="predicted"/>
<dbReference type="EMBL" id="ABEU02000014">
    <property type="protein sequence ID" value="PNR41521.1"/>
    <property type="molecule type" value="Genomic_DNA"/>
</dbReference>
<dbReference type="Gramene" id="Pp3c14_23260V3.1">
    <property type="protein sequence ID" value="PAC:32963233.CDS.1"/>
    <property type="gene ID" value="Pp3c14_23260"/>
</dbReference>
<accession>A0A2K1JIZ6</accession>